<evidence type="ECO:0000313" key="2">
    <source>
        <dbReference type="Proteomes" id="UP000319809"/>
    </source>
</evidence>
<evidence type="ECO:0000313" key="1">
    <source>
        <dbReference type="EMBL" id="QDE31526.1"/>
    </source>
</evidence>
<sequence>MLTWPFSHIHVLQGIQASCLSDVSLAFAVQVVLWRPAITTFVNPFTSDVPSEALAFSLFINKMGRSSIQFKLKSGLISVATFSLFENVAGTAGVIQEGIAVDPLLARAGWNLAMLIQTEFEKTGVGEAPRHEWPQAIAVTHYLYNTIPL</sequence>
<gene>
    <name evidence="1" type="ORF">FH971_11450</name>
</gene>
<proteinExistence type="predicted"/>
<reference evidence="1 2" key="1">
    <citation type="submission" date="2019-06" db="EMBL/GenBank/DDBJ databases">
        <title>The genome of Shewanella sp. SM1901.</title>
        <authorList>
            <person name="Cha Q."/>
        </authorList>
    </citation>
    <scope>NUCLEOTIDE SEQUENCE [LARGE SCALE GENOMIC DNA]</scope>
    <source>
        <strain evidence="1 2">SM1901</strain>
    </source>
</reference>
<dbReference type="RefSeq" id="WP_140234387.1">
    <property type="nucleotide sequence ID" value="NZ_CP041036.1"/>
</dbReference>
<name>A0A4Y5YG87_9GAMM</name>
<dbReference type="EMBL" id="CP041036">
    <property type="protein sequence ID" value="QDE31526.1"/>
    <property type="molecule type" value="Genomic_DNA"/>
</dbReference>
<accession>A0A4Y5YG87</accession>
<dbReference type="Proteomes" id="UP000319809">
    <property type="component" value="Chromosome"/>
</dbReference>
<protein>
    <submittedName>
        <fullName evidence="1">Uncharacterized protein</fullName>
    </submittedName>
</protein>
<keyword evidence="2" id="KW-1185">Reference proteome</keyword>
<dbReference type="AlphaFoldDB" id="A0A4Y5YG87"/>
<dbReference type="KEGG" id="spol:FH971_11450"/>
<organism evidence="1 2">
    <name type="scientific">Shewanella polaris</name>
    <dbReference type="NCBI Taxonomy" id="2588449"/>
    <lineage>
        <taxon>Bacteria</taxon>
        <taxon>Pseudomonadati</taxon>
        <taxon>Pseudomonadota</taxon>
        <taxon>Gammaproteobacteria</taxon>
        <taxon>Alteromonadales</taxon>
        <taxon>Shewanellaceae</taxon>
        <taxon>Shewanella</taxon>
    </lineage>
</organism>